<keyword evidence="6 18" id="KW-0235">DNA replication</keyword>
<evidence type="ECO:0000256" key="16">
    <source>
        <dbReference type="PIRSR" id="PIRSR606309-2"/>
    </source>
</evidence>
<dbReference type="Pfam" id="PF00929">
    <property type="entry name" value="RNase_T"/>
    <property type="match status" value="1"/>
</dbReference>
<comment type="cofactor">
    <cofactor evidence="17">
        <name>Mg(2+)</name>
        <dbReference type="ChEBI" id="CHEBI:18420"/>
    </cofactor>
    <cofactor evidence="17">
        <name>Mn(2+)</name>
        <dbReference type="ChEBI" id="CHEBI:29035"/>
    </cofactor>
    <text evidence="17">Binds 2 divalent metal cations. Magnesium or manganese.</text>
</comment>
<dbReference type="AlphaFoldDB" id="A0A376BMB8"/>
<dbReference type="EMBL" id="UFSO01000002">
    <property type="protein sequence ID" value="SSY70798.1"/>
    <property type="molecule type" value="Genomic_DNA"/>
</dbReference>
<evidence type="ECO:0000256" key="11">
    <source>
        <dbReference type="ARBA" id="ARBA00022842"/>
    </source>
</evidence>
<evidence type="ECO:0000256" key="17">
    <source>
        <dbReference type="PIRSR" id="PIRSR606309-3"/>
    </source>
</evidence>
<keyword evidence="10 18" id="KW-0269">Exonuclease</keyword>
<evidence type="ECO:0000256" key="19">
    <source>
        <dbReference type="SAM" id="MobiDB-lite"/>
    </source>
</evidence>
<feature type="compositionally biased region" description="Acidic residues" evidence="19">
    <location>
        <begin position="262"/>
        <end position="278"/>
    </location>
</feature>
<dbReference type="GO" id="GO:0008408">
    <property type="term" value="F:3'-5' exonuclease activity"/>
    <property type="evidence" value="ECO:0007669"/>
    <property type="project" value="TreeGrafter"/>
</dbReference>
<dbReference type="PANTHER" id="PTHR30231:SF41">
    <property type="entry name" value="DNA POLYMERASE III SUBUNIT EPSILON"/>
    <property type="match status" value="1"/>
</dbReference>
<evidence type="ECO:0000256" key="7">
    <source>
        <dbReference type="ARBA" id="ARBA00022722"/>
    </source>
</evidence>
<keyword evidence="8 17" id="KW-0479">Metal-binding</keyword>
<dbReference type="FunFam" id="3.30.420.10:FF:000012">
    <property type="entry name" value="DNA polymerase III subunit epsilon"/>
    <property type="match status" value="1"/>
</dbReference>
<dbReference type="OrthoDB" id="9804290at2"/>
<evidence type="ECO:0000313" key="21">
    <source>
        <dbReference type="EMBL" id="SSY70798.1"/>
    </source>
</evidence>
<accession>A0A376BMB8</accession>
<gene>
    <name evidence="18 21" type="primary">dnaQ</name>
    <name evidence="21" type="ORF">NCTC10283_00912</name>
</gene>
<dbReference type="GO" id="GO:0003887">
    <property type="term" value="F:DNA-directed DNA polymerase activity"/>
    <property type="evidence" value="ECO:0007669"/>
    <property type="project" value="UniProtKB-KW"/>
</dbReference>
<evidence type="ECO:0000256" key="1">
    <source>
        <dbReference type="ARBA" id="ARBA00001936"/>
    </source>
</evidence>
<dbReference type="GO" id="GO:0003677">
    <property type="term" value="F:DNA binding"/>
    <property type="evidence" value="ECO:0007669"/>
    <property type="project" value="InterPro"/>
</dbReference>
<organism evidence="21 22">
    <name type="scientific">Alysiella crassa</name>
    <dbReference type="NCBI Taxonomy" id="153491"/>
    <lineage>
        <taxon>Bacteria</taxon>
        <taxon>Pseudomonadati</taxon>
        <taxon>Pseudomonadota</taxon>
        <taxon>Betaproteobacteria</taxon>
        <taxon>Neisseriales</taxon>
        <taxon>Neisseriaceae</taxon>
        <taxon>Alysiella</taxon>
    </lineage>
</organism>
<dbReference type="CDD" id="cd06131">
    <property type="entry name" value="DNA_pol_III_epsilon_Ecoli_like"/>
    <property type="match status" value="1"/>
</dbReference>
<dbReference type="InterPro" id="IPR006054">
    <property type="entry name" value="DnaQ"/>
</dbReference>
<keyword evidence="9 18" id="KW-0378">Hydrolase</keyword>
<evidence type="ECO:0000256" key="3">
    <source>
        <dbReference type="ARBA" id="ARBA00020352"/>
    </source>
</evidence>
<protein>
    <recommendedName>
        <fullName evidence="3 18">DNA polymerase III subunit epsilon</fullName>
        <ecNumber evidence="2 18">2.7.7.7</ecNumber>
    </recommendedName>
</protein>
<name>A0A376BMB8_9NEIS</name>
<dbReference type="Gene3D" id="3.30.420.10">
    <property type="entry name" value="Ribonuclease H-like superfamily/Ribonuclease H"/>
    <property type="match status" value="1"/>
</dbReference>
<dbReference type="InterPro" id="IPR013520">
    <property type="entry name" value="Ribonucl_H"/>
</dbReference>
<evidence type="ECO:0000256" key="10">
    <source>
        <dbReference type="ARBA" id="ARBA00022839"/>
    </source>
</evidence>
<reference evidence="21 22" key="1">
    <citation type="submission" date="2018-06" db="EMBL/GenBank/DDBJ databases">
        <authorList>
            <consortium name="Pathogen Informatics"/>
            <person name="Doyle S."/>
        </authorList>
    </citation>
    <scope>NUCLEOTIDE SEQUENCE [LARGE SCALE GENOMIC DNA]</scope>
    <source>
        <strain evidence="21 22">NCTC10283</strain>
    </source>
</reference>
<dbReference type="InterPro" id="IPR036397">
    <property type="entry name" value="RNaseH_sf"/>
</dbReference>
<feature type="domain" description="Exonuclease" evidence="20">
    <location>
        <begin position="11"/>
        <end position="185"/>
    </location>
</feature>
<feature type="binding site" evidence="16">
    <location>
        <position position="18"/>
    </location>
    <ligand>
        <name>substrate</name>
    </ligand>
</feature>
<feature type="binding site" evidence="16">
    <location>
        <position position="69"/>
    </location>
    <ligand>
        <name>substrate</name>
    </ligand>
</feature>
<evidence type="ECO:0000256" key="14">
    <source>
        <dbReference type="ARBA" id="ARBA00049244"/>
    </source>
</evidence>
<evidence type="ECO:0000256" key="4">
    <source>
        <dbReference type="ARBA" id="ARBA00022679"/>
    </source>
</evidence>
<comment type="cofactor">
    <cofactor evidence="1 18">
        <name>Mn(2+)</name>
        <dbReference type="ChEBI" id="CHEBI:29035"/>
    </cofactor>
</comment>
<evidence type="ECO:0000313" key="22">
    <source>
        <dbReference type="Proteomes" id="UP000254209"/>
    </source>
</evidence>
<evidence type="ECO:0000256" key="8">
    <source>
        <dbReference type="ARBA" id="ARBA00022723"/>
    </source>
</evidence>
<dbReference type="GO" id="GO:0046872">
    <property type="term" value="F:metal ion binding"/>
    <property type="evidence" value="ECO:0007669"/>
    <property type="project" value="UniProtKB-KW"/>
</dbReference>
<evidence type="ECO:0000256" key="9">
    <source>
        <dbReference type="ARBA" id="ARBA00022801"/>
    </source>
</evidence>
<feature type="binding site" evidence="17">
    <location>
        <position position="18"/>
    </location>
    <ligand>
        <name>a divalent metal cation</name>
        <dbReference type="ChEBI" id="CHEBI:60240"/>
        <label>1</label>
        <note>catalytic</note>
    </ligand>
</feature>
<feature type="binding site" evidence="16">
    <location>
        <position position="64"/>
    </location>
    <ligand>
        <name>substrate</name>
    </ligand>
</feature>
<dbReference type="GO" id="GO:0045004">
    <property type="term" value="P:DNA replication proofreading"/>
    <property type="evidence" value="ECO:0007669"/>
    <property type="project" value="TreeGrafter"/>
</dbReference>
<dbReference type="GO" id="GO:0005829">
    <property type="term" value="C:cytosol"/>
    <property type="evidence" value="ECO:0007669"/>
    <property type="project" value="TreeGrafter"/>
</dbReference>
<dbReference type="NCBIfam" id="TIGR00573">
    <property type="entry name" value="dnaq"/>
    <property type="match status" value="1"/>
</dbReference>
<evidence type="ECO:0000259" key="20">
    <source>
        <dbReference type="SMART" id="SM00479"/>
    </source>
</evidence>
<evidence type="ECO:0000256" key="6">
    <source>
        <dbReference type="ARBA" id="ARBA00022705"/>
    </source>
</evidence>
<evidence type="ECO:0000256" key="15">
    <source>
        <dbReference type="PIRSR" id="PIRSR606309-1"/>
    </source>
</evidence>
<keyword evidence="12 18" id="KW-0239">DNA-directed DNA polymerase</keyword>
<keyword evidence="22" id="KW-1185">Reference proteome</keyword>
<evidence type="ECO:0000256" key="18">
    <source>
        <dbReference type="RuleBase" id="RU364087"/>
    </source>
</evidence>
<keyword evidence="7 18" id="KW-0540">Nuclease</keyword>
<proteinExistence type="predicted"/>
<evidence type="ECO:0000256" key="5">
    <source>
        <dbReference type="ARBA" id="ARBA00022695"/>
    </source>
</evidence>
<dbReference type="InterPro" id="IPR012337">
    <property type="entry name" value="RNaseH-like_sf"/>
</dbReference>
<sequence>MQPTQLDPNKRLIILDTETTGLYPNHAENPDRLIEFAGLEMKNRQLTGNNLHLLVHPQRDIPEEASAVHNITLDQLVDKPIFAQVAQQIFDFINGAELVIHNAKFDVAFLNAEFARVGLPKVETICDITDTLEMARERYPGQKNNLDALCNRLSVDRSKRVYHGALIDCELLGEVYLAMTRGQFSLMGDLDDGEENSPQMIQLTEKFERTGSLKIIYADENELAAHEAVLDDLDKSVGGRCLYRADLPIEKETETPPSPLPEPEETEEDEEEHYEEIV</sequence>
<feature type="binding site" evidence="16">
    <location>
        <position position="168"/>
    </location>
    <ligand>
        <name>substrate</name>
    </ligand>
</feature>
<dbReference type="RefSeq" id="WP_034293059.1">
    <property type="nucleotide sequence ID" value="NZ_CP091519.2"/>
</dbReference>
<dbReference type="NCBIfam" id="TIGR01406">
    <property type="entry name" value="dnaQ_proteo"/>
    <property type="match status" value="1"/>
</dbReference>
<dbReference type="PANTHER" id="PTHR30231">
    <property type="entry name" value="DNA POLYMERASE III SUBUNIT EPSILON"/>
    <property type="match status" value="1"/>
</dbReference>
<evidence type="ECO:0000256" key="12">
    <source>
        <dbReference type="ARBA" id="ARBA00022932"/>
    </source>
</evidence>
<evidence type="ECO:0000256" key="13">
    <source>
        <dbReference type="ARBA" id="ARBA00023211"/>
    </source>
</evidence>
<keyword evidence="11 17" id="KW-0460">Magnesium</keyword>
<feature type="region of interest" description="Disordered" evidence="19">
    <location>
        <begin position="247"/>
        <end position="278"/>
    </location>
</feature>
<comment type="function">
    <text evidence="18">DNA polymerase III is a complex, multichain enzyme responsible for most of the replicative synthesis in bacteria. The epsilon subunit contain the editing function and is a proofreading 3'-5' exonuclease.</text>
</comment>
<keyword evidence="13 17" id="KW-0464">Manganese</keyword>
<feature type="binding site" evidence="17">
    <location>
        <position position="168"/>
    </location>
    <ligand>
        <name>a divalent metal cation</name>
        <dbReference type="ChEBI" id="CHEBI:60240"/>
        <label>1</label>
        <note>catalytic</note>
    </ligand>
</feature>
<comment type="catalytic activity">
    <reaction evidence="14 18">
        <text>DNA(n) + a 2'-deoxyribonucleoside 5'-triphosphate = DNA(n+1) + diphosphate</text>
        <dbReference type="Rhea" id="RHEA:22508"/>
        <dbReference type="Rhea" id="RHEA-COMP:17339"/>
        <dbReference type="Rhea" id="RHEA-COMP:17340"/>
        <dbReference type="ChEBI" id="CHEBI:33019"/>
        <dbReference type="ChEBI" id="CHEBI:61560"/>
        <dbReference type="ChEBI" id="CHEBI:173112"/>
        <dbReference type="EC" id="2.7.7.7"/>
    </reaction>
</comment>
<comment type="subunit">
    <text evidence="18">DNA polymerase III contains a core (composed of alpha, epsilon and theta chains) that associates with a tau subunit. This core dimerizes to form the POLIII' complex. PolIII' associates with the gamma complex (composed of gamma, delta, delta', psi and chi chains) and with the beta chain to form the complete DNA polymerase III complex.</text>
</comment>
<feature type="binding site" evidence="16">
    <location>
        <position position="16"/>
    </location>
    <ligand>
        <name>substrate</name>
    </ligand>
</feature>
<feature type="active site" description="Proton acceptor" evidence="15">
    <location>
        <position position="163"/>
    </location>
</feature>
<dbReference type="STRING" id="1120980.GCA_000745955_01415"/>
<feature type="binding site" evidence="17">
    <location>
        <position position="16"/>
    </location>
    <ligand>
        <name>a divalent metal cation</name>
        <dbReference type="ChEBI" id="CHEBI:60240"/>
        <label>1</label>
        <note>catalytic</note>
    </ligand>
</feature>
<dbReference type="NCBIfam" id="NF004316">
    <property type="entry name" value="PRK05711.1"/>
    <property type="match status" value="1"/>
</dbReference>
<dbReference type="EC" id="2.7.7.7" evidence="2 18"/>
<keyword evidence="4 18" id="KW-0808">Transferase</keyword>
<dbReference type="InterPro" id="IPR006309">
    <property type="entry name" value="DnaQ_proteo"/>
</dbReference>
<evidence type="ECO:0000256" key="2">
    <source>
        <dbReference type="ARBA" id="ARBA00012417"/>
    </source>
</evidence>
<dbReference type="Proteomes" id="UP000254209">
    <property type="component" value="Unassembled WGS sequence"/>
</dbReference>
<keyword evidence="5 18" id="KW-0548">Nucleotidyltransferase</keyword>
<dbReference type="SUPFAM" id="SSF53098">
    <property type="entry name" value="Ribonuclease H-like"/>
    <property type="match status" value="1"/>
</dbReference>
<dbReference type="SMART" id="SM00479">
    <property type="entry name" value="EXOIII"/>
    <property type="match status" value="1"/>
</dbReference>